<name>A0A9P1R7C9_PSEAI</name>
<proteinExistence type="predicted"/>
<sequence>MTINIAIATYDSIVLGCDSLSSIVEQAILPFRNDATFARDANGQELIDASGEKVVSTAYLQPFVTNVFSGAQKMFLLYEDEDTSVAAVTAGMATLNGVTIAGFAKKFSRLCASESRRYRTVEQVAKDFMAAVRQEWEKQVNYQNCPEEQKPYMPDVQFIVGGYGADDETSKVYKIFVKDLTIEEQFLWQTRSGACFGGQSDFVERLLVGVDGRIVESVSGVINREIESRTRQAAQSVVDQLLAAGVNIPEGFTFEAPQREMNLPWWDCVADIDFGNLPTQYAVELAELLVNLQSGMQRFANGVATVGGRTHIGVLKRGEKFAMLNEPKLVHNHTGYSHDL</sequence>
<organism evidence="1 2">
    <name type="scientific">Pseudomonas aeruginosa</name>
    <dbReference type="NCBI Taxonomy" id="287"/>
    <lineage>
        <taxon>Bacteria</taxon>
        <taxon>Pseudomonadati</taxon>
        <taxon>Pseudomonadota</taxon>
        <taxon>Gammaproteobacteria</taxon>
        <taxon>Pseudomonadales</taxon>
        <taxon>Pseudomonadaceae</taxon>
        <taxon>Pseudomonas</taxon>
    </lineage>
</organism>
<reference evidence="2" key="1">
    <citation type="submission" date="2015-06" db="EMBL/GenBank/DDBJ databases">
        <authorList>
            <person name="Radhakrishnan Rajesh"/>
            <person name="Underwood Anthony"/>
            <person name="Al-Shahib Ali"/>
        </authorList>
    </citation>
    <scope>NUCLEOTIDE SEQUENCE [LARGE SCALE GENOMIC DNA]</scope>
    <source>
        <strain evidence="2">P19_London_7_VIM_2_05_10</strain>
    </source>
</reference>
<gene>
    <name evidence="1" type="ORF">PAERUG_P19_London_7_VIM_2_05_10_04328</name>
</gene>
<dbReference type="RefSeq" id="WP_019396596.1">
    <property type="nucleotide sequence ID" value="NZ_CAADOU010000778.1"/>
</dbReference>
<comment type="caution">
    <text evidence="1">The sequence shown here is derived from an EMBL/GenBank/DDBJ whole genome shotgun (WGS) entry which is preliminary data.</text>
</comment>
<evidence type="ECO:0000313" key="1">
    <source>
        <dbReference type="EMBL" id="CRP39526.1"/>
    </source>
</evidence>
<protein>
    <submittedName>
        <fullName evidence="1">Uncharacterized protein</fullName>
    </submittedName>
</protein>
<evidence type="ECO:0000313" key="2">
    <source>
        <dbReference type="Proteomes" id="UP000045039"/>
    </source>
</evidence>
<dbReference type="Proteomes" id="UP000045039">
    <property type="component" value="Unassembled WGS sequence"/>
</dbReference>
<accession>A0A9P1R7C9</accession>
<dbReference type="AlphaFoldDB" id="A0A9P1R7C9"/>
<dbReference type="EMBL" id="CVVU01000219">
    <property type="protein sequence ID" value="CRP39526.1"/>
    <property type="molecule type" value="Genomic_DNA"/>
</dbReference>